<organism evidence="2 3">
    <name type="scientific">Peronospora belbahrii</name>
    <dbReference type="NCBI Taxonomy" id="622444"/>
    <lineage>
        <taxon>Eukaryota</taxon>
        <taxon>Sar</taxon>
        <taxon>Stramenopiles</taxon>
        <taxon>Oomycota</taxon>
        <taxon>Peronosporomycetes</taxon>
        <taxon>Peronosporales</taxon>
        <taxon>Peronosporaceae</taxon>
        <taxon>Peronospora</taxon>
    </lineage>
</organism>
<gene>
    <name evidence="2" type="ORF">PBS001_LOCUS7933</name>
</gene>
<evidence type="ECO:0000256" key="1">
    <source>
        <dbReference type="SAM" id="Phobius"/>
    </source>
</evidence>
<proteinExistence type="predicted"/>
<dbReference type="EMBL" id="CAKLCB010000380">
    <property type="protein sequence ID" value="CAH0521486.1"/>
    <property type="molecule type" value="Genomic_DNA"/>
</dbReference>
<feature type="transmembrane region" description="Helical" evidence="1">
    <location>
        <begin position="120"/>
        <end position="141"/>
    </location>
</feature>
<reference evidence="2 3" key="1">
    <citation type="submission" date="2021-11" db="EMBL/GenBank/DDBJ databases">
        <authorList>
            <person name="Islam A."/>
            <person name="Islam S."/>
            <person name="Flora M.S."/>
            <person name="Rahman M."/>
            <person name="Ziaur R.M."/>
            <person name="Epstein J.H."/>
            <person name="Hassan M."/>
            <person name="Klassen M."/>
            <person name="Woodard K."/>
            <person name="Webb A."/>
            <person name="Webby R.J."/>
            <person name="El Zowalaty M.E."/>
        </authorList>
    </citation>
    <scope>NUCLEOTIDE SEQUENCE [LARGE SCALE GENOMIC DNA]</scope>
    <source>
        <strain evidence="2">Pbs1</strain>
    </source>
</reference>
<name>A0ABN8DBL3_9STRA</name>
<keyword evidence="1" id="KW-0812">Transmembrane</keyword>
<sequence length="159" mass="18836">MPISATKRQDFRRRVARVAAEKWQAATKSIEQLRRHRFIHAKNADVLRAHRRPQQPVNEGTIEVQVIQSDMAGMTIKLLRLDTNGEFTSQKLYKCLELQRLLSYGSLHDRRREHRRRSELRLYNHVSLIGFYTTCVLRYNLHKMKSQLHNMTCICLHIS</sequence>
<evidence type="ECO:0000313" key="2">
    <source>
        <dbReference type="EMBL" id="CAH0521486.1"/>
    </source>
</evidence>
<comment type="caution">
    <text evidence="2">The sequence shown here is derived from an EMBL/GenBank/DDBJ whole genome shotgun (WGS) entry which is preliminary data.</text>
</comment>
<keyword evidence="1" id="KW-0472">Membrane</keyword>
<accession>A0ABN8DBL3</accession>
<keyword evidence="1" id="KW-1133">Transmembrane helix</keyword>
<protein>
    <submittedName>
        <fullName evidence="2">Uncharacterized protein</fullName>
    </submittedName>
</protein>
<evidence type="ECO:0000313" key="3">
    <source>
        <dbReference type="Proteomes" id="UP001158986"/>
    </source>
</evidence>
<dbReference type="Proteomes" id="UP001158986">
    <property type="component" value="Unassembled WGS sequence"/>
</dbReference>
<keyword evidence="3" id="KW-1185">Reference proteome</keyword>